<keyword evidence="2" id="KW-1185">Reference proteome</keyword>
<accession>A0A8R1EAY0</accession>
<reference evidence="2" key="1">
    <citation type="submission" date="2010-08" db="EMBL/GenBank/DDBJ databases">
        <authorList>
            <consortium name="Caenorhabditis japonica Sequencing Consortium"/>
            <person name="Wilson R.K."/>
        </authorList>
    </citation>
    <scope>NUCLEOTIDE SEQUENCE [LARGE SCALE GENOMIC DNA]</scope>
    <source>
        <strain evidence="2">DF5081</strain>
    </source>
</reference>
<name>A0A8R1EAY0_CAEJA</name>
<reference evidence="1" key="2">
    <citation type="submission" date="2022-06" db="UniProtKB">
        <authorList>
            <consortium name="EnsemblMetazoa"/>
        </authorList>
    </citation>
    <scope>IDENTIFICATION</scope>
    <source>
        <strain evidence="1">DF5081</strain>
    </source>
</reference>
<organism evidence="1 2">
    <name type="scientific">Caenorhabditis japonica</name>
    <dbReference type="NCBI Taxonomy" id="281687"/>
    <lineage>
        <taxon>Eukaryota</taxon>
        <taxon>Metazoa</taxon>
        <taxon>Ecdysozoa</taxon>
        <taxon>Nematoda</taxon>
        <taxon>Chromadorea</taxon>
        <taxon>Rhabditida</taxon>
        <taxon>Rhabditina</taxon>
        <taxon>Rhabditomorpha</taxon>
        <taxon>Rhabditoidea</taxon>
        <taxon>Rhabditidae</taxon>
        <taxon>Peloderinae</taxon>
        <taxon>Caenorhabditis</taxon>
    </lineage>
</organism>
<evidence type="ECO:0000313" key="2">
    <source>
        <dbReference type="Proteomes" id="UP000005237"/>
    </source>
</evidence>
<dbReference type="EnsemblMetazoa" id="CJA32398.1">
    <property type="protein sequence ID" value="CJA32398.1"/>
    <property type="gene ID" value="WBGene00208245"/>
</dbReference>
<sequence>MSGCEMSQLRNVSAAKCPAAKCPAAKCLGCETSGCEMSRSLLSVLRIYFKIVNLECHFPSLPLCVKASRSSRSPYMLTPCGKSSHGFLIDNLSLWNHVVKLFPKRLNSEAFAARIASFPLETLSPHT</sequence>
<protein>
    <submittedName>
        <fullName evidence="1">Uncharacterized protein</fullName>
    </submittedName>
</protein>
<dbReference type="Proteomes" id="UP000005237">
    <property type="component" value="Unassembled WGS sequence"/>
</dbReference>
<proteinExistence type="predicted"/>
<dbReference type="AlphaFoldDB" id="A0A8R1EAY0"/>
<evidence type="ECO:0000313" key="1">
    <source>
        <dbReference type="EnsemblMetazoa" id="CJA32398.1"/>
    </source>
</evidence>